<evidence type="ECO:0000313" key="2">
    <source>
        <dbReference type="EMBL" id="CAL1589722.1"/>
    </source>
</evidence>
<gene>
    <name evidence="2" type="ORF">KC01_LOCUS19340</name>
</gene>
<sequence>MQFVSVPSISRRILSCSAAVSELAIPHDSGGVSGGFLELLWPLQSALSPARAGRADPGGTRRNRGWRCGSRGGAEARAVGARATNSRTEI</sequence>
<accession>A0AAV2KQU5</accession>
<keyword evidence="3" id="KW-1185">Reference proteome</keyword>
<name>A0AAV2KQU5_KNICA</name>
<organism evidence="2 3">
    <name type="scientific">Knipowitschia caucasica</name>
    <name type="common">Caucasian dwarf goby</name>
    <name type="synonym">Pomatoschistus caucasicus</name>
    <dbReference type="NCBI Taxonomy" id="637954"/>
    <lineage>
        <taxon>Eukaryota</taxon>
        <taxon>Metazoa</taxon>
        <taxon>Chordata</taxon>
        <taxon>Craniata</taxon>
        <taxon>Vertebrata</taxon>
        <taxon>Euteleostomi</taxon>
        <taxon>Actinopterygii</taxon>
        <taxon>Neopterygii</taxon>
        <taxon>Teleostei</taxon>
        <taxon>Neoteleostei</taxon>
        <taxon>Acanthomorphata</taxon>
        <taxon>Gobiaria</taxon>
        <taxon>Gobiiformes</taxon>
        <taxon>Gobioidei</taxon>
        <taxon>Gobiidae</taxon>
        <taxon>Gobiinae</taxon>
        <taxon>Knipowitschia</taxon>
    </lineage>
</organism>
<feature type="region of interest" description="Disordered" evidence="1">
    <location>
        <begin position="49"/>
        <end position="90"/>
    </location>
</feature>
<evidence type="ECO:0000313" key="3">
    <source>
        <dbReference type="Proteomes" id="UP001497482"/>
    </source>
</evidence>
<dbReference type="Proteomes" id="UP001497482">
    <property type="component" value="Chromosome 19"/>
</dbReference>
<proteinExistence type="predicted"/>
<reference evidence="2 3" key="1">
    <citation type="submission" date="2024-04" db="EMBL/GenBank/DDBJ databases">
        <authorList>
            <person name="Waldvogel A.-M."/>
            <person name="Schoenle A."/>
        </authorList>
    </citation>
    <scope>NUCLEOTIDE SEQUENCE [LARGE SCALE GENOMIC DNA]</scope>
</reference>
<dbReference type="AlphaFoldDB" id="A0AAV2KQU5"/>
<feature type="compositionally biased region" description="Low complexity" evidence="1">
    <location>
        <begin position="73"/>
        <end position="83"/>
    </location>
</feature>
<dbReference type="EMBL" id="OZ035841">
    <property type="protein sequence ID" value="CAL1589722.1"/>
    <property type="molecule type" value="Genomic_DNA"/>
</dbReference>
<protein>
    <submittedName>
        <fullName evidence="2">Uncharacterized protein</fullName>
    </submittedName>
</protein>
<evidence type="ECO:0000256" key="1">
    <source>
        <dbReference type="SAM" id="MobiDB-lite"/>
    </source>
</evidence>